<organism evidence="5 6">
    <name type="scientific">[Actinobacillus] rossii</name>
    <dbReference type="NCBI Taxonomy" id="123820"/>
    <lineage>
        <taxon>Bacteria</taxon>
        <taxon>Pseudomonadati</taxon>
        <taxon>Pseudomonadota</taxon>
        <taxon>Gammaproteobacteria</taxon>
        <taxon>Pasteurellales</taxon>
        <taxon>Pasteurellaceae</taxon>
    </lineage>
</organism>
<dbReference type="Gene3D" id="1.10.10.10">
    <property type="entry name" value="Winged helix-like DNA-binding domain superfamily/Winged helix DNA-binding domain"/>
    <property type="match status" value="1"/>
</dbReference>
<dbReference type="Gene3D" id="2.10.109.10">
    <property type="entry name" value="Umud Fragment, subunit A"/>
    <property type="match status" value="1"/>
</dbReference>
<dbReference type="SUPFAM" id="SSF51306">
    <property type="entry name" value="LexA/Signal peptidase"/>
    <property type="match status" value="1"/>
</dbReference>
<keyword evidence="1" id="KW-0805">Transcription regulation</keyword>
<dbReference type="InterPro" id="IPR003314">
    <property type="entry name" value="Mu-type_HTH"/>
</dbReference>
<dbReference type="PANTHER" id="PTHR40661:SF3">
    <property type="entry name" value="FELS-1 PROPHAGE TRANSCRIPTIONAL REGULATOR"/>
    <property type="match status" value="1"/>
</dbReference>
<dbReference type="Pfam" id="PF00717">
    <property type="entry name" value="Peptidase_S24"/>
    <property type="match status" value="1"/>
</dbReference>
<dbReference type="Proteomes" id="UP000254649">
    <property type="component" value="Unassembled WGS sequence"/>
</dbReference>
<evidence type="ECO:0000313" key="6">
    <source>
        <dbReference type="Proteomes" id="UP000254649"/>
    </source>
</evidence>
<dbReference type="PANTHER" id="PTHR40661">
    <property type="match status" value="1"/>
</dbReference>
<keyword evidence="3" id="KW-0804">Transcription</keyword>
<dbReference type="InterPro" id="IPR036388">
    <property type="entry name" value="WH-like_DNA-bd_sf"/>
</dbReference>
<accession>A0A380TRG7</accession>
<evidence type="ECO:0000256" key="3">
    <source>
        <dbReference type="ARBA" id="ARBA00023163"/>
    </source>
</evidence>
<dbReference type="AlphaFoldDB" id="A0A380TRG7"/>
<feature type="domain" description="HTH Mu-type" evidence="4">
    <location>
        <begin position="4"/>
        <end position="71"/>
    </location>
</feature>
<gene>
    <name evidence="5" type="ORF">NCTC10801_01093</name>
</gene>
<dbReference type="InterPro" id="IPR036286">
    <property type="entry name" value="LexA/Signal_pep-like_sf"/>
</dbReference>
<dbReference type="GO" id="GO:0003677">
    <property type="term" value="F:DNA binding"/>
    <property type="evidence" value="ECO:0007669"/>
    <property type="project" value="UniProtKB-KW"/>
</dbReference>
<keyword evidence="6" id="KW-1185">Reference proteome</keyword>
<dbReference type="EMBL" id="UFRQ01000003">
    <property type="protein sequence ID" value="SUT89916.1"/>
    <property type="molecule type" value="Genomic_DNA"/>
</dbReference>
<evidence type="ECO:0000256" key="2">
    <source>
        <dbReference type="ARBA" id="ARBA00023125"/>
    </source>
</evidence>
<dbReference type="CDD" id="cd06529">
    <property type="entry name" value="S24_LexA-like"/>
    <property type="match status" value="1"/>
</dbReference>
<proteinExistence type="predicted"/>
<dbReference type="Pfam" id="PF02316">
    <property type="entry name" value="HTH_Tnp_Mu_1"/>
    <property type="match status" value="1"/>
</dbReference>
<dbReference type="PROSITE" id="PS51702">
    <property type="entry name" value="HTH_MU"/>
    <property type="match status" value="1"/>
</dbReference>
<name>A0A380TRG7_9PAST</name>
<dbReference type="InterPro" id="IPR015927">
    <property type="entry name" value="Peptidase_S24_S26A/B/C"/>
</dbReference>
<dbReference type="OrthoDB" id="5676324at2"/>
<evidence type="ECO:0000259" key="4">
    <source>
        <dbReference type="PROSITE" id="PS51702"/>
    </source>
</evidence>
<reference evidence="5 6" key="1">
    <citation type="submission" date="2018-06" db="EMBL/GenBank/DDBJ databases">
        <authorList>
            <consortium name="Pathogen Informatics"/>
            <person name="Doyle S."/>
        </authorList>
    </citation>
    <scope>NUCLEOTIDE SEQUENCE [LARGE SCALE GENOMIC DNA]</scope>
    <source>
        <strain evidence="5 6">NCTC10801</strain>
    </source>
</reference>
<dbReference type="InterPro" id="IPR039418">
    <property type="entry name" value="LexA-like"/>
</dbReference>
<dbReference type="InterPro" id="IPR009061">
    <property type="entry name" value="DNA-bd_dom_put_sf"/>
</dbReference>
<evidence type="ECO:0000256" key="1">
    <source>
        <dbReference type="ARBA" id="ARBA00023015"/>
    </source>
</evidence>
<sequence length="226" mass="25169">MRNSKEWFSASELTHYEGLPNSPQGINKKARTNNWLKRERDGVQGGAVEYHYSSLPATVQKQLGFDVAEPVAKNVRSTTAYSRVVAEPLEQVPFYHTFASAGFGAVNTGVYTPDDYIGLSTQWLNLKGLRKSSLSFILAEGDSMWPTINNGDMILIDHSRNTPKDGKIYVVRSGDQLWVKRIQGIIGGIRLISDNKDVYGPVDVIFNDALDFEVIGQVVFVGHYLN</sequence>
<dbReference type="SUPFAM" id="SSF46955">
    <property type="entry name" value="Putative DNA-binding domain"/>
    <property type="match status" value="1"/>
</dbReference>
<protein>
    <submittedName>
        <fullName evidence="5">Putative phage repressor</fullName>
    </submittedName>
</protein>
<evidence type="ECO:0000313" key="5">
    <source>
        <dbReference type="EMBL" id="SUT89916.1"/>
    </source>
</evidence>
<keyword evidence="2" id="KW-0238">DNA-binding</keyword>